<sequence>MSKILFITTNDHVSWGGSEELWSKTALTLINSYEVGVVKAKWTEEHDIVKSILVSGGSVYYKLKTNRKSIIEKVINAVKLKLGIKRPRSNDLEIVEDLCSYNLAVVSVGDHVDQKIVSYTSYLRKLGLPYVILVQLATNLRHLSDNQVFNIKTAYDASRGIGYLSKENYNVLKMQLGLTLNNAFKINNPFEFNQVYLPIVTNSYYQFACVASFCTFHKGQDMLLNVLSQDKWKQRNWILNLYGSGDNEKQLMDLVDFYKLNEKVVFKGYVENKEDIWRLNHILVMPSRMEGQSLAMLEAMSYGRMVISTNVGAAQELIDDGITGFLAKAPTVEFIDEALESAWQVRDKWLEMGKLSRKKLYEVIPHDPVLSFSNKLKELIR</sequence>
<proteinExistence type="predicted"/>
<dbReference type="RefSeq" id="WP_167917270.1">
    <property type="nucleotide sequence ID" value="NZ_JAAVJS010000006.1"/>
</dbReference>
<dbReference type="EMBL" id="JAAVJS010000006">
    <property type="protein sequence ID" value="NJX15031.1"/>
    <property type="molecule type" value="Genomic_DNA"/>
</dbReference>
<dbReference type="SUPFAM" id="SSF53756">
    <property type="entry name" value="UDP-Glycosyltransferase/glycogen phosphorylase"/>
    <property type="match status" value="1"/>
</dbReference>
<keyword evidence="2" id="KW-1185">Reference proteome</keyword>
<gene>
    <name evidence="1" type="ORF">HC176_05965</name>
</gene>
<name>A0ABX1DFF5_9FLAO</name>
<dbReference type="Gene3D" id="3.40.50.2000">
    <property type="entry name" value="Glycogen Phosphorylase B"/>
    <property type="match status" value="1"/>
</dbReference>
<evidence type="ECO:0000313" key="1">
    <source>
        <dbReference type="EMBL" id="NJX15031.1"/>
    </source>
</evidence>
<organism evidence="1 2">
    <name type="scientific">Tamlana crocina</name>
    <dbReference type="NCBI Taxonomy" id="393006"/>
    <lineage>
        <taxon>Bacteria</taxon>
        <taxon>Pseudomonadati</taxon>
        <taxon>Bacteroidota</taxon>
        <taxon>Flavobacteriia</taxon>
        <taxon>Flavobacteriales</taxon>
        <taxon>Flavobacteriaceae</taxon>
        <taxon>Tamlana</taxon>
    </lineage>
</organism>
<dbReference type="Proteomes" id="UP000760545">
    <property type="component" value="Unassembled WGS sequence"/>
</dbReference>
<protein>
    <submittedName>
        <fullName evidence="1">Glycosyltransferase family 4 protein</fullName>
    </submittedName>
</protein>
<comment type="caution">
    <text evidence="1">The sequence shown here is derived from an EMBL/GenBank/DDBJ whole genome shotgun (WGS) entry which is preliminary data.</text>
</comment>
<reference evidence="1 2" key="1">
    <citation type="submission" date="2020-03" db="EMBL/GenBank/DDBJ databases">
        <title>Tamlana sp. nov, isolated from XXX.</title>
        <authorList>
            <person name="Cao W.R."/>
        </authorList>
    </citation>
    <scope>NUCLEOTIDE SEQUENCE [LARGE SCALE GENOMIC DNA]</scope>
    <source>
        <strain evidence="1 2">HST1-43</strain>
    </source>
</reference>
<dbReference type="PANTHER" id="PTHR12526">
    <property type="entry name" value="GLYCOSYLTRANSFERASE"/>
    <property type="match status" value="1"/>
</dbReference>
<dbReference type="PANTHER" id="PTHR12526:SF630">
    <property type="entry name" value="GLYCOSYLTRANSFERASE"/>
    <property type="match status" value="1"/>
</dbReference>
<dbReference type="Pfam" id="PF13692">
    <property type="entry name" value="Glyco_trans_1_4"/>
    <property type="match status" value="1"/>
</dbReference>
<evidence type="ECO:0000313" key="2">
    <source>
        <dbReference type="Proteomes" id="UP000760545"/>
    </source>
</evidence>
<accession>A0ABX1DFF5</accession>